<organism evidence="2 3">
    <name type="scientific">candidate division WOR-3 bacterium</name>
    <dbReference type="NCBI Taxonomy" id="2052148"/>
    <lineage>
        <taxon>Bacteria</taxon>
        <taxon>Bacteria division WOR-3</taxon>
    </lineage>
</organism>
<evidence type="ECO:0000313" key="2">
    <source>
        <dbReference type="EMBL" id="HEC79236.1"/>
    </source>
</evidence>
<gene>
    <name evidence="2" type="ORF">ENI34_08890</name>
</gene>
<proteinExistence type="predicted"/>
<evidence type="ECO:0000259" key="1">
    <source>
        <dbReference type="Pfam" id="PF13439"/>
    </source>
</evidence>
<dbReference type="PANTHER" id="PTHR12526">
    <property type="entry name" value="GLYCOSYLTRANSFERASE"/>
    <property type="match status" value="1"/>
</dbReference>
<dbReference type="InterPro" id="IPR028098">
    <property type="entry name" value="Glyco_trans_4-like_N"/>
</dbReference>
<sequence length="402" mass="46798">MLIISYYWPPLGGPGSLRPVKFSKYLPEFGITPTVLTRKNIAYHSIDEELIKDAGDIKTIRTESLDPARLLYLFGIRIYRPRIWQKPIKRSLNFPDHKIAWLPFAYNVGIKLDFDRIFVTAPPFSSFIIAYLIAKKTGKPLILDFRDAWIEFPFLPYTRLQKKFVAYWEKKLTDFAPLIIAVDENIKTSLIKRYPQIEKKISVIPNGYDPDDFMVSEKPDVFTIAYLGTVREERDPTNFLNAVEKLIEEKNLSPDEVEVKFIGHIEELFLNKIKKYTFIRVYGHLPYKKALKEFSSSHLALMTTTGSSYFFPSRQNEYLASHLPVIVCGKSRGLHLLEHAFKRGYPGWFYDFNDIDGMKKKLIELYSAFKKGTILRGKTPYRQYTRRALTEKLAGLIKRIPL</sequence>
<feature type="domain" description="Glycosyltransferase subfamily 4-like N-terminal" evidence="1">
    <location>
        <begin position="91"/>
        <end position="211"/>
    </location>
</feature>
<dbReference type="Gene3D" id="3.40.50.2000">
    <property type="entry name" value="Glycogen Phosphorylase B"/>
    <property type="match status" value="2"/>
</dbReference>
<comment type="caution">
    <text evidence="2">The sequence shown here is derived from an EMBL/GenBank/DDBJ whole genome shotgun (WGS) entry which is preliminary data.</text>
</comment>
<dbReference type="SUPFAM" id="SSF53756">
    <property type="entry name" value="UDP-Glycosyltransferase/glycogen phosphorylase"/>
    <property type="match status" value="1"/>
</dbReference>
<dbReference type="Pfam" id="PF13439">
    <property type="entry name" value="Glyco_transf_4"/>
    <property type="match status" value="1"/>
</dbReference>
<reference evidence="2" key="1">
    <citation type="journal article" date="2020" name="mSystems">
        <title>Genome- and Community-Level Interaction Insights into Carbon Utilization and Element Cycling Functions of Hydrothermarchaeota in Hydrothermal Sediment.</title>
        <authorList>
            <person name="Zhou Z."/>
            <person name="Liu Y."/>
            <person name="Xu W."/>
            <person name="Pan J."/>
            <person name="Luo Z.H."/>
            <person name="Li M."/>
        </authorList>
    </citation>
    <scope>NUCLEOTIDE SEQUENCE</scope>
    <source>
        <strain evidence="2">HyVt-388</strain>
    </source>
</reference>
<dbReference type="Proteomes" id="UP000885826">
    <property type="component" value="Unassembled WGS sequence"/>
</dbReference>
<name>A0A9C9EPQ4_UNCW3</name>
<dbReference type="PANTHER" id="PTHR12526:SF630">
    <property type="entry name" value="GLYCOSYLTRANSFERASE"/>
    <property type="match status" value="1"/>
</dbReference>
<dbReference type="AlphaFoldDB" id="A0A9C9EPQ4"/>
<evidence type="ECO:0000313" key="3">
    <source>
        <dbReference type="Proteomes" id="UP000885826"/>
    </source>
</evidence>
<protein>
    <recommendedName>
        <fullName evidence="1">Glycosyltransferase subfamily 4-like N-terminal domain-containing protein</fullName>
    </recommendedName>
</protein>
<dbReference type="EMBL" id="DRIG01000092">
    <property type="protein sequence ID" value="HEC79236.1"/>
    <property type="molecule type" value="Genomic_DNA"/>
</dbReference>
<accession>A0A9C9EPQ4</accession>